<sequence>MSAPSAKMRSKRRCAVPVVGAVAVSAWGASNASQMMQGLPARAGGQPSAGLALALPDKSTIEVLASIVSAAASVSTAAAMAYMAVKLTTGAGAQQRKTGDRPPSLASSPKLK</sequence>
<keyword evidence="5" id="KW-1185">Reference proteome</keyword>
<comment type="caution">
    <text evidence="4">The sequence shown here is derived from an EMBL/GenBank/DDBJ whole genome shotgun (WGS) entry which is preliminary data.</text>
</comment>
<evidence type="ECO:0000313" key="4">
    <source>
        <dbReference type="EMBL" id="CAE8601819.1"/>
    </source>
</evidence>
<dbReference type="EMBL" id="CAJNNV010006310">
    <property type="protein sequence ID" value="CAE8593402.1"/>
    <property type="molecule type" value="Genomic_DNA"/>
</dbReference>
<protein>
    <submittedName>
        <fullName evidence="4">Uncharacterized protein</fullName>
    </submittedName>
</protein>
<evidence type="ECO:0000256" key="2">
    <source>
        <dbReference type="SAM" id="Phobius"/>
    </source>
</evidence>
<feature type="transmembrane region" description="Helical" evidence="2">
    <location>
        <begin position="61"/>
        <end position="85"/>
    </location>
</feature>
<evidence type="ECO:0000313" key="3">
    <source>
        <dbReference type="EMBL" id="CAE8593402.1"/>
    </source>
</evidence>
<feature type="region of interest" description="Disordered" evidence="1">
    <location>
        <begin position="91"/>
        <end position="112"/>
    </location>
</feature>
<dbReference type="Proteomes" id="UP000654075">
    <property type="component" value="Unassembled WGS sequence"/>
</dbReference>
<proteinExistence type="predicted"/>
<accession>A0A813ELJ3</accession>
<dbReference type="EMBL" id="CAJNNV010013583">
    <property type="protein sequence ID" value="CAE8601819.1"/>
    <property type="molecule type" value="Genomic_DNA"/>
</dbReference>
<keyword evidence="2" id="KW-1133">Transmembrane helix</keyword>
<reference evidence="4" key="1">
    <citation type="submission" date="2021-02" db="EMBL/GenBank/DDBJ databases">
        <authorList>
            <person name="Dougan E. K."/>
            <person name="Rhodes N."/>
            <person name="Thang M."/>
            <person name="Chan C."/>
        </authorList>
    </citation>
    <scope>NUCLEOTIDE SEQUENCE</scope>
</reference>
<keyword evidence="2" id="KW-0472">Membrane</keyword>
<keyword evidence="2" id="KW-0812">Transmembrane</keyword>
<dbReference type="AlphaFoldDB" id="A0A813ELJ3"/>
<organism evidence="4 5">
    <name type="scientific">Polarella glacialis</name>
    <name type="common">Dinoflagellate</name>
    <dbReference type="NCBI Taxonomy" id="89957"/>
    <lineage>
        <taxon>Eukaryota</taxon>
        <taxon>Sar</taxon>
        <taxon>Alveolata</taxon>
        <taxon>Dinophyceae</taxon>
        <taxon>Suessiales</taxon>
        <taxon>Suessiaceae</taxon>
        <taxon>Polarella</taxon>
    </lineage>
</organism>
<gene>
    <name evidence="3" type="ORF">PGLA1383_LOCUS11996</name>
    <name evidence="4" type="ORF">PGLA1383_LOCUS20093</name>
</gene>
<evidence type="ECO:0000256" key="1">
    <source>
        <dbReference type="SAM" id="MobiDB-lite"/>
    </source>
</evidence>
<evidence type="ECO:0000313" key="5">
    <source>
        <dbReference type="Proteomes" id="UP000654075"/>
    </source>
</evidence>
<feature type="non-terminal residue" evidence="4">
    <location>
        <position position="1"/>
    </location>
</feature>
<name>A0A813ELJ3_POLGL</name>